<dbReference type="EMBL" id="GBXM01060878">
    <property type="protein sequence ID" value="JAH47699.1"/>
    <property type="molecule type" value="Transcribed_RNA"/>
</dbReference>
<reference evidence="1" key="1">
    <citation type="submission" date="2014-11" db="EMBL/GenBank/DDBJ databases">
        <authorList>
            <person name="Amaro Gonzalez C."/>
        </authorList>
    </citation>
    <scope>NUCLEOTIDE SEQUENCE</scope>
</reference>
<reference evidence="1" key="2">
    <citation type="journal article" date="2015" name="Fish Shellfish Immunol.">
        <title>Early steps in the European eel (Anguilla anguilla)-Vibrio vulnificus interaction in the gills: Role of the RtxA13 toxin.</title>
        <authorList>
            <person name="Callol A."/>
            <person name="Pajuelo D."/>
            <person name="Ebbesson L."/>
            <person name="Teles M."/>
            <person name="MacKenzie S."/>
            <person name="Amaro C."/>
        </authorList>
    </citation>
    <scope>NUCLEOTIDE SEQUENCE</scope>
</reference>
<dbReference type="AlphaFoldDB" id="A0A0E9T2A6"/>
<accession>A0A0E9T2A6</accession>
<protein>
    <submittedName>
        <fullName evidence="1">Uncharacterized protein</fullName>
    </submittedName>
</protein>
<organism evidence="1">
    <name type="scientific">Anguilla anguilla</name>
    <name type="common">European freshwater eel</name>
    <name type="synonym">Muraena anguilla</name>
    <dbReference type="NCBI Taxonomy" id="7936"/>
    <lineage>
        <taxon>Eukaryota</taxon>
        <taxon>Metazoa</taxon>
        <taxon>Chordata</taxon>
        <taxon>Craniata</taxon>
        <taxon>Vertebrata</taxon>
        <taxon>Euteleostomi</taxon>
        <taxon>Actinopterygii</taxon>
        <taxon>Neopterygii</taxon>
        <taxon>Teleostei</taxon>
        <taxon>Anguilliformes</taxon>
        <taxon>Anguillidae</taxon>
        <taxon>Anguilla</taxon>
    </lineage>
</organism>
<evidence type="ECO:0000313" key="1">
    <source>
        <dbReference type="EMBL" id="JAH47699.1"/>
    </source>
</evidence>
<proteinExistence type="predicted"/>
<name>A0A0E9T2A6_ANGAN</name>
<sequence>MQCDAAYESEQSTNSPGLKKQCVLCCYTEPHRRQEQTENRMSGSLAITWCAILLFNDSWHQLFYFLWVNNCSSQRHSLSQVFWLLWNCAGRFPMNHRCVLIPTSSFHFRASSQIESTVPY</sequence>